<keyword evidence="3" id="KW-1185">Reference proteome</keyword>
<name>W1NT89_AMBTC</name>
<dbReference type="Gramene" id="ERM98225">
    <property type="protein sequence ID" value="ERM98225"/>
    <property type="gene ID" value="AMTR_s00095p00152400"/>
</dbReference>
<dbReference type="GO" id="GO:0004842">
    <property type="term" value="F:ubiquitin-protein transferase activity"/>
    <property type="evidence" value="ECO:0000318"/>
    <property type="project" value="GO_Central"/>
</dbReference>
<dbReference type="PANTHER" id="PTHR31672">
    <property type="entry name" value="BNACNNG10540D PROTEIN"/>
    <property type="match status" value="1"/>
</dbReference>
<dbReference type="EMBL" id="KI395483">
    <property type="protein sequence ID" value="ERM98225.1"/>
    <property type="molecule type" value="Genomic_DNA"/>
</dbReference>
<evidence type="ECO:0000313" key="2">
    <source>
        <dbReference type="EMBL" id="ERM98225.1"/>
    </source>
</evidence>
<protein>
    <recommendedName>
        <fullName evidence="1">F-box domain-containing protein</fullName>
    </recommendedName>
</protein>
<dbReference type="GO" id="GO:0031146">
    <property type="term" value="P:SCF-dependent proteasomal ubiquitin-dependent protein catabolic process"/>
    <property type="evidence" value="ECO:0000318"/>
    <property type="project" value="GO_Central"/>
</dbReference>
<accession>W1NT89</accession>
<dbReference type="Proteomes" id="UP000017836">
    <property type="component" value="Unassembled WGS sequence"/>
</dbReference>
<dbReference type="Pfam" id="PF00646">
    <property type="entry name" value="F-box"/>
    <property type="match status" value="1"/>
</dbReference>
<dbReference type="PANTHER" id="PTHR31672:SF13">
    <property type="entry name" value="F-BOX PROTEIN CPR30-LIKE"/>
    <property type="match status" value="1"/>
</dbReference>
<dbReference type="HOGENOM" id="CLU_2064658_0_0_1"/>
<dbReference type="InterPro" id="IPR036047">
    <property type="entry name" value="F-box-like_dom_sf"/>
</dbReference>
<dbReference type="AlphaFoldDB" id="W1NT89"/>
<evidence type="ECO:0000259" key="1">
    <source>
        <dbReference type="Pfam" id="PF00646"/>
    </source>
</evidence>
<feature type="domain" description="F-box" evidence="1">
    <location>
        <begin position="2"/>
        <end position="32"/>
    </location>
</feature>
<evidence type="ECO:0000313" key="3">
    <source>
        <dbReference type="Proteomes" id="UP000017836"/>
    </source>
</evidence>
<gene>
    <name evidence="2" type="ORF">AMTR_s00095p00152400</name>
</gene>
<dbReference type="InterPro" id="IPR050796">
    <property type="entry name" value="SCF_F-box_component"/>
</dbReference>
<proteinExistence type="predicted"/>
<dbReference type="SUPFAM" id="SSF81383">
    <property type="entry name" value="F-box domain"/>
    <property type="match status" value="1"/>
</dbReference>
<reference evidence="3" key="1">
    <citation type="journal article" date="2013" name="Science">
        <title>The Amborella genome and the evolution of flowering plants.</title>
        <authorList>
            <consortium name="Amborella Genome Project"/>
        </authorList>
    </citation>
    <scope>NUCLEOTIDE SEQUENCE [LARGE SCALE GENOMIC DNA]</scope>
</reference>
<dbReference type="InterPro" id="IPR001810">
    <property type="entry name" value="F-box_dom"/>
</dbReference>
<dbReference type="eggNOG" id="ENOG502SUCP">
    <property type="taxonomic scope" value="Eukaryota"/>
</dbReference>
<organism evidence="2 3">
    <name type="scientific">Amborella trichopoda</name>
    <dbReference type="NCBI Taxonomy" id="13333"/>
    <lineage>
        <taxon>Eukaryota</taxon>
        <taxon>Viridiplantae</taxon>
        <taxon>Streptophyta</taxon>
        <taxon>Embryophyta</taxon>
        <taxon>Tracheophyta</taxon>
        <taxon>Spermatophyta</taxon>
        <taxon>Magnoliopsida</taxon>
        <taxon>Amborellales</taxon>
        <taxon>Amborellaceae</taxon>
        <taxon>Amborella</taxon>
    </lineage>
</organism>
<sequence>MLNILTQLPVQSILNFKAISKSWNATLSSPSFATAHSLSSSPISQTLPLFVSDRRICYIPPLPRYLSVYPNDTQPQLLKHLPDDASVNSLATCNGLICFNDRNSQLCYVGNPATFKYRVILGPVDCA</sequence>